<proteinExistence type="predicted"/>
<dbReference type="Pfam" id="PF00051">
    <property type="entry name" value="Kringle"/>
    <property type="match status" value="1"/>
</dbReference>
<sequence>MVRTGLTAFGGFGHYYSKASLSCYQIRGGKRLYAGSLNTSQSGRPCWMWQNPGPMGNNYINGEYPFDFNNVQAAKNYCRSFPSDKHNNIWCYNANYNKGGDSARWDDCAVPRCQDIY</sequence>
<evidence type="ECO:0000259" key="4">
    <source>
        <dbReference type="PROSITE" id="PS50070"/>
    </source>
</evidence>
<feature type="domain" description="Kringle" evidence="4">
    <location>
        <begin position="24"/>
        <end position="113"/>
    </location>
</feature>
<name>A0AAV4FWA7_9GAST</name>
<evidence type="ECO:0000256" key="1">
    <source>
        <dbReference type="ARBA" id="ARBA00022572"/>
    </source>
</evidence>
<keyword evidence="5" id="KW-0418">Kinase</keyword>
<dbReference type="SMART" id="SM00130">
    <property type="entry name" value="KR"/>
    <property type="match status" value="1"/>
</dbReference>
<keyword evidence="5" id="KW-0675">Receptor</keyword>
<comment type="caution">
    <text evidence="3">Lacks conserved residue(s) required for the propagation of feature annotation.</text>
</comment>
<reference evidence="5 6" key="1">
    <citation type="journal article" date="2021" name="Elife">
        <title>Chloroplast acquisition without the gene transfer in kleptoplastic sea slugs, Plakobranchus ocellatus.</title>
        <authorList>
            <person name="Maeda T."/>
            <person name="Takahashi S."/>
            <person name="Yoshida T."/>
            <person name="Shimamura S."/>
            <person name="Takaki Y."/>
            <person name="Nagai Y."/>
            <person name="Toyoda A."/>
            <person name="Suzuki Y."/>
            <person name="Arimoto A."/>
            <person name="Ishii H."/>
            <person name="Satoh N."/>
            <person name="Nishiyama T."/>
            <person name="Hasebe M."/>
            <person name="Maruyama T."/>
            <person name="Minagawa J."/>
            <person name="Obokata J."/>
            <person name="Shigenobu S."/>
        </authorList>
    </citation>
    <scope>NUCLEOTIDE SEQUENCE [LARGE SCALE GENOMIC DNA]</scope>
</reference>
<keyword evidence="1 3" id="KW-0420">Kringle</keyword>
<protein>
    <submittedName>
        <fullName evidence="5">Muscle, skeletal receptor tyrosine-protein kinase</fullName>
    </submittedName>
</protein>
<dbReference type="AlphaFoldDB" id="A0AAV4FWA7"/>
<organism evidence="5 6">
    <name type="scientific">Elysia marginata</name>
    <dbReference type="NCBI Taxonomy" id="1093978"/>
    <lineage>
        <taxon>Eukaryota</taxon>
        <taxon>Metazoa</taxon>
        <taxon>Spiralia</taxon>
        <taxon>Lophotrochozoa</taxon>
        <taxon>Mollusca</taxon>
        <taxon>Gastropoda</taxon>
        <taxon>Heterobranchia</taxon>
        <taxon>Euthyneura</taxon>
        <taxon>Panpulmonata</taxon>
        <taxon>Sacoglossa</taxon>
        <taxon>Placobranchoidea</taxon>
        <taxon>Plakobranchidae</taxon>
        <taxon>Elysia</taxon>
    </lineage>
</organism>
<evidence type="ECO:0000256" key="3">
    <source>
        <dbReference type="PROSITE-ProRule" id="PRU00121"/>
    </source>
</evidence>
<evidence type="ECO:0000256" key="2">
    <source>
        <dbReference type="ARBA" id="ARBA00023157"/>
    </source>
</evidence>
<dbReference type="GO" id="GO:0016301">
    <property type="term" value="F:kinase activity"/>
    <property type="evidence" value="ECO:0007669"/>
    <property type="project" value="UniProtKB-KW"/>
</dbReference>
<dbReference type="InterPro" id="IPR038178">
    <property type="entry name" value="Kringle_sf"/>
</dbReference>
<dbReference type="PROSITE" id="PS50070">
    <property type="entry name" value="KRINGLE_2"/>
    <property type="match status" value="1"/>
</dbReference>
<gene>
    <name evidence="5" type="ORF">ElyMa_003957400</name>
</gene>
<evidence type="ECO:0000313" key="5">
    <source>
        <dbReference type="EMBL" id="GFR77005.1"/>
    </source>
</evidence>
<dbReference type="InterPro" id="IPR013806">
    <property type="entry name" value="Kringle-like"/>
</dbReference>
<dbReference type="Gene3D" id="2.40.20.10">
    <property type="entry name" value="Plasminogen Kringle 4"/>
    <property type="match status" value="1"/>
</dbReference>
<comment type="caution">
    <text evidence="5">The sequence shown here is derived from an EMBL/GenBank/DDBJ whole genome shotgun (WGS) entry which is preliminary data.</text>
</comment>
<dbReference type="Proteomes" id="UP000762676">
    <property type="component" value="Unassembled WGS sequence"/>
</dbReference>
<dbReference type="EMBL" id="BMAT01008051">
    <property type="protein sequence ID" value="GFR77005.1"/>
    <property type="molecule type" value="Genomic_DNA"/>
</dbReference>
<keyword evidence="6" id="KW-1185">Reference proteome</keyword>
<accession>A0AAV4FWA7</accession>
<keyword evidence="2" id="KW-1015">Disulfide bond</keyword>
<evidence type="ECO:0000313" key="6">
    <source>
        <dbReference type="Proteomes" id="UP000762676"/>
    </source>
</evidence>
<dbReference type="SUPFAM" id="SSF57440">
    <property type="entry name" value="Kringle-like"/>
    <property type="match status" value="1"/>
</dbReference>
<dbReference type="InterPro" id="IPR000001">
    <property type="entry name" value="Kringle"/>
</dbReference>
<keyword evidence="5" id="KW-0808">Transferase</keyword>